<evidence type="ECO:0000313" key="1">
    <source>
        <dbReference type="EMBL" id="ARO46257.1"/>
    </source>
</evidence>
<proteinExistence type="predicted"/>
<sequence>MNIDLSTKEQKKEFSDWLAYHLVSKEIGAQITGQTPNAFNQSVKLGHILPFYETEGKGPAKVKLYLREELEEYSKKKRIYNKKNDSLH</sequence>
<dbReference type="EMBL" id="KY303941">
    <property type="protein sequence ID" value="ARO46257.1"/>
    <property type="molecule type" value="Genomic_DNA"/>
</dbReference>
<reference evidence="1" key="1">
    <citation type="submission" date="2016-12" db="EMBL/GenBank/DDBJ databases">
        <title>Characterization of a Plasmid Isolated from Enterococcus faecalis found in the Fecal Material of a Blue Whale.</title>
        <authorList>
            <person name="McLaughlin R."/>
        </authorList>
    </citation>
    <scope>NUCLEOTIDE SEQUENCE</scope>
    <source>
        <strain evidence="1">3</strain>
        <plasmid evidence="1">pGTC3</plasmid>
    </source>
</reference>
<protein>
    <submittedName>
        <fullName evidence="1">Uncharacterized protein</fullName>
    </submittedName>
</protein>
<accession>A0A1W6QXT5</accession>
<organism evidence="1">
    <name type="scientific">Enterococcus faecalis</name>
    <name type="common">Streptococcus faecalis</name>
    <dbReference type="NCBI Taxonomy" id="1351"/>
    <lineage>
        <taxon>Bacteria</taxon>
        <taxon>Bacillati</taxon>
        <taxon>Bacillota</taxon>
        <taxon>Bacilli</taxon>
        <taxon>Lactobacillales</taxon>
        <taxon>Enterococcaceae</taxon>
        <taxon>Enterococcus</taxon>
    </lineage>
</organism>
<dbReference type="RefSeq" id="WP_172689739.1">
    <property type="nucleotide sequence ID" value="NZ_AP025272.1"/>
</dbReference>
<geneLocation type="plasmid" evidence="1">
    <name>pGTC3</name>
</geneLocation>
<dbReference type="AlphaFoldDB" id="A0A1W6QXT5"/>
<name>A0A1W6QXT5_ENTFL</name>
<keyword evidence="1" id="KW-0614">Plasmid</keyword>